<evidence type="ECO:0000313" key="2">
    <source>
        <dbReference type="EMBL" id="QBK90306.1"/>
    </source>
</evidence>
<reference evidence="2" key="1">
    <citation type="journal article" date="2019" name="MBio">
        <title>Virus Genomes from Deep Sea Sediments Expand the Ocean Megavirome and Support Independent Origins of Viral Gigantism.</title>
        <authorList>
            <person name="Backstrom D."/>
            <person name="Yutin N."/>
            <person name="Jorgensen S.L."/>
            <person name="Dharamshi J."/>
            <person name="Homa F."/>
            <person name="Zaremba-Niedwiedzka K."/>
            <person name="Spang A."/>
            <person name="Wolf Y.I."/>
            <person name="Koonin E.V."/>
            <person name="Ettema T.J."/>
        </authorList>
    </citation>
    <scope>NUCLEOTIDE SEQUENCE</scope>
</reference>
<keyword evidence="1" id="KW-0472">Membrane</keyword>
<feature type="transmembrane region" description="Helical" evidence="1">
    <location>
        <begin position="132"/>
        <end position="151"/>
    </location>
</feature>
<organism evidence="2">
    <name type="scientific">Pithovirus LCPAC102</name>
    <dbReference type="NCBI Taxonomy" id="2506587"/>
    <lineage>
        <taxon>Viruses</taxon>
        <taxon>Pithoviruses</taxon>
    </lineage>
</organism>
<evidence type="ECO:0000256" key="1">
    <source>
        <dbReference type="SAM" id="Phobius"/>
    </source>
</evidence>
<gene>
    <name evidence="2" type="ORF">LCPAC102_02190</name>
</gene>
<protein>
    <submittedName>
        <fullName evidence="2">Uncharacterized protein</fullName>
    </submittedName>
</protein>
<keyword evidence="1" id="KW-1133">Transmembrane helix</keyword>
<accession>A0A481Z3Z4</accession>
<keyword evidence="1" id="KW-0812">Transmembrane</keyword>
<dbReference type="EMBL" id="MK500475">
    <property type="protein sequence ID" value="QBK90306.1"/>
    <property type="molecule type" value="Genomic_DNA"/>
</dbReference>
<proteinExistence type="predicted"/>
<sequence length="158" mass="19158">MSLIINIDELDENDLSYYKDAKAILNKNPKQIEFLPLTEYYNKLVYEKMYFGNYHDSCIKYIKYNKDEIYIALLSQDITKFKHFIDPSFKVCLYAYYLDKKTLSYMDIKNKRRIKKYPYVILCYEALKINKAIYLIYAVIGFILFLIWLIYRIPNKHS</sequence>
<name>A0A481Z3Z4_9VIRU</name>